<dbReference type="GO" id="GO:0005615">
    <property type="term" value="C:extracellular space"/>
    <property type="evidence" value="ECO:0007669"/>
    <property type="project" value="TreeGrafter"/>
</dbReference>
<keyword evidence="5" id="KW-1185">Reference proteome</keyword>
<dbReference type="InterPro" id="IPR011162">
    <property type="entry name" value="MHC_I/II-like_Ag-recog"/>
</dbReference>
<dbReference type="AlphaFoldDB" id="A0A8C7X914"/>
<dbReference type="InterPro" id="IPR050208">
    <property type="entry name" value="MHC_class-I_related"/>
</dbReference>
<dbReference type="SUPFAM" id="SSF54452">
    <property type="entry name" value="MHC antigen-recognition domain"/>
    <property type="match status" value="1"/>
</dbReference>
<dbReference type="InterPro" id="IPR037055">
    <property type="entry name" value="MHC_I-like_Ag-recog_sf"/>
</dbReference>
<keyword evidence="1" id="KW-0325">Glycoprotein</keyword>
<dbReference type="InterPro" id="IPR001039">
    <property type="entry name" value="MHC_I_a_a1/a2"/>
</dbReference>
<dbReference type="Gene3D" id="3.30.500.10">
    <property type="entry name" value="MHC class I-like antigen recognition-like"/>
    <property type="match status" value="1"/>
</dbReference>
<dbReference type="InterPro" id="IPR011161">
    <property type="entry name" value="MHC_I-like_Ag-recog"/>
</dbReference>
<dbReference type="Proteomes" id="UP000694383">
    <property type="component" value="Unplaced"/>
</dbReference>
<proteinExistence type="inferred from homology"/>
<dbReference type="GO" id="GO:0009897">
    <property type="term" value="C:external side of plasma membrane"/>
    <property type="evidence" value="ECO:0007669"/>
    <property type="project" value="TreeGrafter"/>
</dbReference>
<organism evidence="4 5">
    <name type="scientific">Oryzias sinensis</name>
    <name type="common">Chinese medaka</name>
    <dbReference type="NCBI Taxonomy" id="183150"/>
    <lineage>
        <taxon>Eukaryota</taxon>
        <taxon>Metazoa</taxon>
        <taxon>Chordata</taxon>
        <taxon>Craniata</taxon>
        <taxon>Vertebrata</taxon>
        <taxon>Euteleostomi</taxon>
        <taxon>Actinopterygii</taxon>
        <taxon>Neopterygii</taxon>
        <taxon>Teleostei</taxon>
        <taxon>Neoteleostei</taxon>
        <taxon>Acanthomorphata</taxon>
        <taxon>Ovalentaria</taxon>
        <taxon>Atherinomorphae</taxon>
        <taxon>Beloniformes</taxon>
        <taxon>Adrianichthyidae</taxon>
        <taxon>Oryziinae</taxon>
        <taxon>Oryzias</taxon>
    </lineage>
</organism>
<accession>A0A8C7X914</accession>
<dbReference type="PANTHER" id="PTHR16675">
    <property type="entry name" value="MHC CLASS I-RELATED"/>
    <property type="match status" value="1"/>
</dbReference>
<evidence type="ECO:0000259" key="3">
    <source>
        <dbReference type="Pfam" id="PF00129"/>
    </source>
</evidence>
<dbReference type="Ensembl" id="ENSOSIT00000009746.1">
    <property type="protein sequence ID" value="ENSOSIP00000009145.1"/>
    <property type="gene ID" value="ENSOSIG00000005833.1"/>
</dbReference>
<feature type="domain" description="MHC class I-like antigen recognition-like" evidence="3">
    <location>
        <begin position="9"/>
        <end position="101"/>
    </location>
</feature>
<dbReference type="GO" id="GO:0006955">
    <property type="term" value="P:immune response"/>
    <property type="evidence" value="ECO:0007669"/>
    <property type="project" value="TreeGrafter"/>
</dbReference>
<sequence length="128" mass="14872">VRILIGGDGENSAHVVQIMYGCEWDDETGEVKGYEQHGYDGEDFLALDLKTESWIAPKQQAVITKQKWDNNKAELSYNKNYYTHICPEWLKKYLNYGKSSLMRKGKITLTSQCFLNFRIDSSADRFYI</sequence>
<evidence type="ECO:0000256" key="2">
    <source>
        <dbReference type="RuleBase" id="RU004439"/>
    </source>
</evidence>
<reference evidence="4" key="2">
    <citation type="submission" date="2025-09" db="UniProtKB">
        <authorList>
            <consortium name="Ensembl"/>
        </authorList>
    </citation>
    <scope>IDENTIFICATION</scope>
</reference>
<evidence type="ECO:0000256" key="1">
    <source>
        <dbReference type="ARBA" id="ARBA00023180"/>
    </source>
</evidence>
<reference evidence="4" key="1">
    <citation type="submission" date="2025-08" db="UniProtKB">
        <authorList>
            <consortium name="Ensembl"/>
        </authorList>
    </citation>
    <scope>IDENTIFICATION</scope>
</reference>
<evidence type="ECO:0000313" key="4">
    <source>
        <dbReference type="Ensembl" id="ENSOSIP00000009145.1"/>
    </source>
</evidence>
<protein>
    <recommendedName>
        <fullName evidence="3">MHC class I-like antigen recognition-like domain-containing protein</fullName>
    </recommendedName>
</protein>
<dbReference type="PANTHER" id="PTHR16675:SF237">
    <property type="entry name" value="MHC CLASS I ANTIGEN TRANSCRIPT VARIANT 1-RELATED"/>
    <property type="match status" value="1"/>
</dbReference>
<name>A0A8C7X914_9TELE</name>
<evidence type="ECO:0000313" key="5">
    <source>
        <dbReference type="Proteomes" id="UP000694383"/>
    </source>
</evidence>
<comment type="similarity">
    <text evidence="2">Belongs to the MHC class I family.</text>
</comment>
<dbReference type="PRINTS" id="PR01638">
    <property type="entry name" value="MHCCLASSI"/>
</dbReference>
<dbReference type="GeneTree" id="ENSGT01120000271828"/>
<dbReference type="Pfam" id="PF00129">
    <property type="entry name" value="MHC_I"/>
    <property type="match status" value="1"/>
</dbReference>